<name>A0A0M0GQD4_9BACI</name>
<dbReference type="PANTHER" id="PTHR42756">
    <property type="entry name" value="TRANSCRIPTIONAL REGULATOR, MARR"/>
    <property type="match status" value="1"/>
</dbReference>
<keyword evidence="2" id="KW-0238">DNA-binding</keyword>
<dbReference type="PRINTS" id="PR00598">
    <property type="entry name" value="HTHMARR"/>
</dbReference>
<dbReference type="Gene3D" id="1.10.10.10">
    <property type="entry name" value="Winged helix-like DNA-binding domain superfamily/Winged helix DNA-binding domain"/>
    <property type="match status" value="1"/>
</dbReference>
<dbReference type="GO" id="GO:0003677">
    <property type="term" value="F:DNA binding"/>
    <property type="evidence" value="ECO:0007669"/>
    <property type="project" value="UniProtKB-KW"/>
</dbReference>
<proteinExistence type="predicted"/>
<dbReference type="InterPro" id="IPR036390">
    <property type="entry name" value="WH_DNA-bd_sf"/>
</dbReference>
<dbReference type="PROSITE" id="PS50995">
    <property type="entry name" value="HTH_MARR_2"/>
    <property type="match status" value="1"/>
</dbReference>
<dbReference type="InterPro" id="IPR000835">
    <property type="entry name" value="HTH_MarR-typ"/>
</dbReference>
<dbReference type="PATRIC" id="fig|189381.12.peg.872"/>
<keyword evidence="6" id="KW-1185">Reference proteome</keyword>
<comment type="caution">
    <text evidence="5">The sequence shown here is derived from an EMBL/GenBank/DDBJ whole genome shotgun (WGS) entry which is preliminary data.</text>
</comment>
<evidence type="ECO:0000259" key="4">
    <source>
        <dbReference type="PROSITE" id="PS50995"/>
    </source>
</evidence>
<dbReference type="SUPFAM" id="SSF46785">
    <property type="entry name" value="Winged helix' DNA-binding domain"/>
    <property type="match status" value="1"/>
</dbReference>
<organism evidence="5 6">
    <name type="scientific">Rossellomorea marisflavi</name>
    <dbReference type="NCBI Taxonomy" id="189381"/>
    <lineage>
        <taxon>Bacteria</taxon>
        <taxon>Bacillati</taxon>
        <taxon>Bacillota</taxon>
        <taxon>Bacilli</taxon>
        <taxon>Bacillales</taxon>
        <taxon>Bacillaceae</taxon>
        <taxon>Rossellomorea</taxon>
    </lineage>
</organism>
<evidence type="ECO:0000256" key="3">
    <source>
        <dbReference type="ARBA" id="ARBA00023163"/>
    </source>
</evidence>
<evidence type="ECO:0000313" key="5">
    <source>
        <dbReference type="EMBL" id="KON91641.1"/>
    </source>
</evidence>
<dbReference type="InterPro" id="IPR036388">
    <property type="entry name" value="WH-like_DNA-bd_sf"/>
</dbReference>
<evidence type="ECO:0000256" key="1">
    <source>
        <dbReference type="ARBA" id="ARBA00023015"/>
    </source>
</evidence>
<dbReference type="Proteomes" id="UP000037405">
    <property type="component" value="Unassembled WGS sequence"/>
</dbReference>
<keyword evidence="1" id="KW-0805">Transcription regulation</keyword>
<evidence type="ECO:0000313" key="6">
    <source>
        <dbReference type="Proteomes" id="UP000037405"/>
    </source>
</evidence>
<evidence type="ECO:0000256" key="2">
    <source>
        <dbReference type="ARBA" id="ARBA00023125"/>
    </source>
</evidence>
<dbReference type="Pfam" id="PF01047">
    <property type="entry name" value="MarR"/>
    <property type="match status" value="1"/>
</dbReference>
<dbReference type="RefSeq" id="WP_235563523.1">
    <property type="nucleotide sequence ID" value="NZ_CP128801.1"/>
</dbReference>
<reference evidence="6" key="1">
    <citation type="submission" date="2015-07" db="EMBL/GenBank/DDBJ databases">
        <title>Fjat-14235 jcm11544.</title>
        <authorList>
            <person name="Liu B."/>
            <person name="Wang J."/>
            <person name="Zhu Y."/>
            <person name="Liu G."/>
            <person name="Chen Q."/>
            <person name="Chen Z."/>
            <person name="Lan J."/>
            <person name="Che J."/>
            <person name="Ge C."/>
            <person name="Shi H."/>
            <person name="Pan Z."/>
            <person name="Liu X."/>
        </authorList>
    </citation>
    <scope>NUCLEOTIDE SEQUENCE [LARGE SCALE GENOMIC DNA]</scope>
    <source>
        <strain evidence="6">JCM 11544</strain>
    </source>
</reference>
<accession>A0A0M0GQD4</accession>
<dbReference type="EMBL" id="LGUE01000001">
    <property type="protein sequence ID" value="KON91641.1"/>
    <property type="molecule type" value="Genomic_DNA"/>
</dbReference>
<protein>
    <recommendedName>
        <fullName evidence="4">HTH marR-type domain-containing protein</fullName>
    </recommendedName>
</protein>
<dbReference type="PANTHER" id="PTHR42756:SF1">
    <property type="entry name" value="TRANSCRIPTIONAL REPRESSOR OF EMRAB OPERON"/>
    <property type="match status" value="1"/>
</dbReference>
<feature type="domain" description="HTH marR-type" evidence="4">
    <location>
        <begin position="1"/>
        <end position="136"/>
    </location>
</feature>
<dbReference type="GO" id="GO:0003700">
    <property type="term" value="F:DNA-binding transcription factor activity"/>
    <property type="evidence" value="ECO:0007669"/>
    <property type="project" value="InterPro"/>
</dbReference>
<dbReference type="AlphaFoldDB" id="A0A0M0GQD4"/>
<dbReference type="STRING" id="189381.GCA_900166615_03532"/>
<sequence length="142" mass="16749">MGKDLFELERLFVSVFRMMKADVRNIFGQYLSNGEFRVLQLIRENGALKSSEISKRMEVSASHITSITDALVEKSHITRQRSNEDRRVVELQITKSGEEVLAKCEERKTEYFQDLFHSFDEEEIRIFTHLFEKLLSHPKRHS</sequence>
<dbReference type="SMART" id="SM00347">
    <property type="entry name" value="HTH_MARR"/>
    <property type="match status" value="1"/>
</dbReference>
<keyword evidence="3" id="KW-0804">Transcription</keyword>
<gene>
    <name evidence="5" type="ORF">AF331_03825</name>
</gene>